<dbReference type="SUPFAM" id="SSF103642">
    <property type="entry name" value="Sec-C motif"/>
    <property type="match status" value="1"/>
</dbReference>
<evidence type="ECO:0000313" key="2">
    <source>
        <dbReference type="Proteomes" id="UP000465360"/>
    </source>
</evidence>
<protein>
    <submittedName>
        <fullName evidence="1">Uncharacterized protein</fullName>
    </submittedName>
</protein>
<keyword evidence="2" id="KW-1185">Reference proteome</keyword>
<dbReference type="EMBL" id="BLKZ01000001">
    <property type="protein sequence ID" value="GFG91371.1"/>
    <property type="molecule type" value="Genomic_DNA"/>
</dbReference>
<gene>
    <name evidence="1" type="ORF">MBOU_34130</name>
</gene>
<evidence type="ECO:0000313" key="1">
    <source>
        <dbReference type="EMBL" id="GFG91371.1"/>
    </source>
</evidence>
<dbReference type="Pfam" id="PF02810">
    <property type="entry name" value="SEC-C"/>
    <property type="match status" value="1"/>
</dbReference>
<dbReference type="InterPro" id="IPR004027">
    <property type="entry name" value="SEC_C_motif"/>
</dbReference>
<reference evidence="1 2" key="1">
    <citation type="journal article" date="2019" name="Emerg. Microbes Infect.">
        <title>Comprehensive subspecies identification of 175 nontuberculous mycobacteria species based on 7547 genomic profiles.</title>
        <authorList>
            <person name="Matsumoto Y."/>
            <person name="Kinjo T."/>
            <person name="Motooka D."/>
            <person name="Nabeya D."/>
            <person name="Jung N."/>
            <person name="Uechi K."/>
            <person name="Horii T."/>
            <person name="Iida T."/>
            <person name="Fujita J."/>
            <person name="Nakamura S."/>
        </authorList>
    </citation>
    <scope>NUCLEOTIDE SEQUENCE [LARGE SCALE GENOMIC DNA]</scope>
    <source>
        <strain evidence="1 2">JCM 30725</strain>
    </source>
</reference>
<comment type="caution">
    <text evidence="1">The sequence shown here is derived from an EMBL/GenBank/DDBJ whole genome shotgun (WGS) entry which is preliminary data.</text>
</comment>
<proteinExistence type="predicted"/>
<dbReference type="Gene3D" id="3.10.450.50">
    <property type="match status" value="1"/>
</dbReference>
<organism evidence="1 2">
    <name type="scientific">Mycobacterium bourgelatii</name>
    <dbReference type="NCBI Taxonomy" id="1273442"/>
    <lineage>
        <taxon>Bacteria</taxon>
        <taxon>Bacillati</taxon>
        <taxon>Actinomycetota</taxon>
        <taxon>Actinomycetes</taxon>
        <taxon>Mycobacteriales</taxon>
        <taxon>Mycobacteriaceae</taxon>
        <taxon>Mycobacterium</taxon>
    </lineage>
</organism>
<dbReference type="AlphaFoldDB" id="A0A7I9YRR9"/>
<dbReference type="Proteomes" id="UP000465360">
    <property type="component" value="Unassembled WGS sequence"/>
</dbReference>
<name>A0A7I9YRR9_MYCBU</name>
<accession>A0A7I9YRR9</accession>
<sequence>MLDERHQRRQLVGRRAQTGLEYRDHPLAEEKRIRRVTIHHGIIMTRGAPPGQSAPVIRPVVIHRPNGRRHRVVGVAEAFDAVGTLAEILIEHGPLSEDEITERLQHSGADDPEAIMDELLDEMACPARQLLDDRWFWLPAVLLGRVFTHRLDATEVAHDILAVTPDLLLIGEVCEYEDYAHYADGSPAEVAHPGFDDELLEQRGIPAELIGSHAWLLLPSGMLANLDAGEGDLIGVGLTENGLVVERVTAGAHTAVAERLAATFDDEPVYLGAAVWTICAEDPTVFTEPLAPLYEIIDDNGLTRDGDWLGPEGFDFDTWRFERGCTMLAERHDLDPDDAFALYTLVKLFEEVAALIEAVDVDESPAEALGTVWKGATGAGETTAELHNLRELVDLVGELGVVLADPTLAELLVGETIGTGREGAPALALFAEIIGPKVPRAALVGVRWLRAVALERVGAVDACERELLAAESMDPNWPLALFDLARFASDRGDAERGLALLRRAGAGPDHPLMRVLERHRTEPRRDIGRNALCWCGSGRKYKKCHLGREQQPLAERVGWLYVKAGEHAVASGWTEAVAEVACERCRYADDFSAALDAALEDPLVTDAVLFEGGAFEEFVELRGHLLPDDERQLAEQWLAVHRSVFEVEDVHRGHGITVRDVRTGDVHEVSERTASRQLKPGQLICARVVPTGDTMQIFGGIEPVALHERDSLIELLDTEPDPVTLVAQLSRRFAPPELVNTEGDLLAMCEATVQVSDPAGIEAALDDTYDRVEDYEPPQWIEHVTTQGMPRVRASLVLDGPTLRVQTNSETRMDRVLTTLARLDPTMNLVEDSRRPIHDVREAAKLAGQLPTSDEGDEGALDPDDPEVAAMLDEFIRDYETKWLDEPIPALNGCSPREAADDPTRRGDLIKLLDSFPTEARRGTMDVSRLRAALGL</sequence>